<evidence type="ECO:0000256" key="4">
    <source>
        <dbReference type="ARBA" id="ARBA00022490"/>
    </source>
</evidence>
<reference evidence="16 17" key="1">
    <citation type="submission" date="2017-05" db="EMBL/GenBank/DDBJ databases">
        <title>The Genome Sequence of Candida krusei Ckrusei653.</title>
        <authorList>
            <person name="Cuomo C."/>
            <person name="Forche A."/>
            <person name="Young S."/>
            <person name="Abouelleil A."/>
            <person name="Cao P."/>
            <person name="Chapman S."/>
            <person name="Cusick C."/>
            <person name="Shea T."/>
            <person name="Nusbaum C."/>
            <person name="Birren B."/>
        </authorList>
    </citation>
    <scope>NUCLEOTIDE SEQUENCE [LARGE SCALE GENOMIC DNA]</scope>
    <source>
        <strain evidence="16 17">Ckrusei653</strain>
    </source>
</reference>
<dbReference type="InterPro" id="IPR012337">
    <property type="entry name" value="RNaseH-like_sf"/>
</dbReference>
<keyword evidence="8" id="KW-0255">Endonuclease</keyword>
<dbReference type="InterPro" id="IPR036397">
    <property type="entry name" value="RNaseH_sf"/>
</dbReference>
<proteinExistence type="predicted"/>
<evidence type="ECO:0000256" key="12">
    <source>
        <dbReference type="ARBA" id="ARBA00023242"/>
    </source>
</evidence>
<dbReference type="Proteomes" id="UP000195871">
    <property type="component" value="Unassembled WGS sequence"/>
</dbReference>
<feature type="domain" description="Integrase catalytic" evidence="15">
    <location>
        <begin position="604"/>
        <end position="695"/>
    </location>
</feature>
<dbReference type="SUPFAM" id="SSF56672">
    <property type="entry name" value="DNA/RNA polymerases"/>
    <property type="match status" value="1"/>
</dbReference>
<evidence type="ECO:0000256" key="2">
    <source>
        <dbReference type="ARBA" id="ARBA00004123"/>
    </source>
</evidence>
<comment type="catalytic activity">
    <reaction evidence="1">
        <text>Endonucleolytic cleavage to 5'-phosphomonoester.</text>
        <dbReference type="EC" id="3.1.26.4"/>
    </reaction>
</comment>
<dbReference type="Gene3D" id="3.30.420.10">
    <property type="entry name" value="Ribonuclease H-like superfamily/Ribonuclease H"/>
    <property type="match status" value="1"/>
</dbReference>
<evidence type="ECO:0000256" key="1">
    <source>
        <dbReference type="ARBA" id="ARBA00000077"/>
    </source>
</evidence>
<keyword evidence="10" id="KW-0694">RNA-binding</keyword>
<comment type="function">
    <text evidence="13">Reverse transcriptase/ribonuclease H (RT) is a multifunctional enzyme that catalyzes the conversion of the retro-elements RNA genome into dsDNA within the VLP. The enzyme displays a DNA polymerase activity that can copy either DNA or RNA templates, and a ribonuclease H (RNase H) activity that cleaves the RNA strand of RNA-DNA heteroduplexes during plus-strand synthesis and hydrolyzes RNA primers. The conversion leads to a linear dsDNA copy of the retrotransposon that includes long terminal repeats (LTRs) at both ends.</text>
</comment>
<dbReference type="SUPFAM" id="SSF53098">
    <property type="entry name" value="Ribonuclease H-like"/>
    <property type="match status" value="1"/>
</dbReference>
<dbReference type="EMBL" id="NHMM01000005">
    <property type="protein sequence ID" value="OUT21671.1"/>
    <property type="molecule type" value="Genomic_DNA"/>
</dbReference>
<keyword evidence="11" id="KW-0695">RNA-directed DNA polymerase</keyword>
<keyword evidence="7" id="KW-0540">Nuclease</keyword>
<dbReference type="GO" id="GO:0003964">
    <property type="term" value="F:RNA-directed DNA polymerase activity"/>
    <property type="evidence" value="ECO:0007669"/>
    <property type="project" value="UniProtKB-KW"/>
</dbReference>
<dbReference type="InterPro" id="IPR043502">
    <property type="entry name" value="DNA/RNA_pol_sf"/>
</dbReference>
<dbReference type="CDD" id="cd01647">
    <property type="entry name" value="RT_LTR"/>
    <property type="match status" value="1"/>
</dbReference>
<dbReference type="GO" id="GO:0005634">
    <property type="term" value="C:nucleus"/>
    <property type="evidence" value="ECO:0007669"/>
    <property type="project" value="UniProtKB-SubCell"/>
</dbReference>
<dbReference type="GO" id="GO:0003723">
    <property type="term" value="F:RNA binding"/>
    <property type="evidence" value="ECO:0007669"/>
    <property type="project" value="UniProtKB-KW"/>
</dbReference>
<sequence>MCRRKSDQPTKSSQEELRVPIPTIFDVAEEKPTIAQYFSTIEQGMRNTELLQQTLGAISVSEILVRFHERYRDKIVYKPDYICILNGIPRRPSFSEKQELTKQVEVLIKQGFIKTSSKSFNSPVLFVRKKDGTMRMCVDYRILNNNTARNKFPLPDIDQLISRFGKAKVYSKLELMPGYYQVRIADEDHVKEVLSTLRKHKLITKKSKCRFFYQEFRFLGQVVTPICIQTALEKIKKVKSWPTPKTVKEAQSFIGLTSYYRRYIKGHSKIANPIHKFITKQSKWTSEQDEAFNKLKKALISSPILVHPSWSGNCKFVLNTDACGVSLGYTLEHVISYGSKKLVGSQLNYKIYDREFMAVVEALRTWRYYLMRRHFIVRTDHKSLIYLKNQNLIDSTRVTRWMDFLPQFDFDIRYLQGKNNSAADALSRYPYNHENNLTLAKIELALLELTQEEEHETQIHSLTLIKKEIITGYKKDTNYALIFRTLREKTKVPVEIKNHIKHFCYQDEVRYYKTLESQDFFRVVIPNYKKLPYRIFKNAHDPKMLVTLKPAISVNSTTPTLEEDKGCFPLYQSQQVAGPTLRWISLPRSRTAHKRLNAAACARLFSDKDIWFMNKFWQTLHYLNGSSLLFLTTDHPETDGQTERVNKIVNQLLRKYSSNDQLFWDEHLSMCELSYNSTYQDSIKASPFEIAYGWDLEDNKYSPNAEEFVRRVKLILQQTLDNIVKRKGNKENTIIEKEDILNIKLVKKINGNAYKVDLPVINLEDRESNVQWIKYYKENPNIYQEPPRTEREMLARINEMTGIGGWSEESGKEKTYDVLWKDCDQTLARKVPERIFNQAALSLRQSLMHNAKSIQEHEQA</sequence>
<organism evidence="16 17">
    <name type="scientific">Pichia kudriavzevii</name>
    <name type="common">Yeast</name>
    <name type="synonym">Issatchenkia orientalis</name>
    <dbReference type="NCBI Taxonomy" id="4909"/>
    <lineage>
        <taxon>Eukaryota</taxon>
        <taxon>Fungi</taxon>
        <taxon>Dikarya</taxon>
        <taxon>Ascomycota</taxon>
        <taxon>Saccharomycotina</taxon>
        <taxon>Pichiomycetes</taxon>
        <taxon>Pichiales</taxon>
        <taxon>Pichiaceae</taxon>
        <taxon>Pichia</taxon>
    </lineage>
</organism>
<evidence type="ECO:0000259" key="15">
    <source>
        <dbReference type="PROSITE" id="PS50994"/>
    </source>
</evidence>
<name>A0A1Z8JM55_PICKU</name>
<comment type="subcellular location">
    <subcellularLocation>
        <location evidence="3">Cytoplasm</location>
    </subcellularLocation>
    <subcellularLocation>
        <location evidence="2">Nucleus</location>
    </subcellularLocation>
</comment>
<evidence type="ECO:0000256" key="6">
    <source>
        <dbReference type="ARBA" id="ARBA00022695"/>
    </source>
</evidence>
<keyword evidence="9" id="KW-0378">Hydrolase</keyword>
<keyword evidence="6" id="KW-0548">Nucleotidyltransferase</keyword>
<evidence type="ECO:0000256" key="7">
    <source>
        <dbReference type="ARBA" id="ARBA00022722"/>
    </source>
</evidence>
<dbReference type="AlphaFoldDB" id="A0A1Z8JM55"/>
<evidence type="ECO:0000256" key="9">
    <source>
        <dbReference type="ARBA" id="ARBA00022801"/>
    </source>
</evidence>
<dbReference type="PANTHER" id="PTHR37984:SF5">
    <property type="entry name" value="PROTEIN NYNRIN-LIKE"/>
    <property type="match status" value="1"/>
</dbReference>
<dbReference type="CDD" id="cd09274">
    <property type="entry name" value="RNase_HI_RT_Ty3"/>
    <property type="match status" value="1"/>
</dbReference>
<evidence type="ECO:0000256" key="11">
    <source>
        <dbReference type="ARBA" id="ARBA00022918"/>
    </source>
</evidence>
<dbReference type="FunFam" id="3.30.70.270:FF:000020">
    <property type="entry name" value="Transposon Tf2-6 polyprotein-like Protein"/>
    <property type="match status" value="1"/>
</dbReference>
<comment type="caution">
    <text evidence="16">The sequence shown here is derived from an EMBL/GenBank/DDBJ whole genome shotgun (WGS) entry which is preliminary data.</text>
</comment>
<dbReference type="InterPro" id="IPR001584">
    <property type="entry name" value="Integrase_cat-core"/>
</dbReference>
<gene>
    <name evidence="16" type="ORF">CAS74_003796</name>
</gene>
<protein>
    <recommendedName>
        <fullName evidence="15">Integrase catalytic domain-containing protein</fullName>
    </recommendedName>
</protein>
<evidence type="ECO:0000256" key="14">
    <source>
        <dbReference type="ARBA" id="ARBA00025615"/>
    </source>
</evidence>
<dbReference type="GO" id="GO:0015074">
    <property type="term" value="P:DNA integration"/>
    <property type="evidence" value="ECO:0007669"/>
    <property type="project" value="InterPro"/>
</dbReference>
<dbReference type="VEuPathDB" id="FungiDB:C5L36_0E05160"/>
<dbReference type="Pfam" id="PF17917">
    <property type="entry name" value="RT_RNaseH"/>
    <property type="match status" value="1"/>
</dbReference>
<keyword evidence="5" id="KW-0808">Transferase</keyword>
<evidence type="ECO:0000256" key="5">
    <source>
        <dbReference type="ARBA" id="ARBA00022679"/>
    </source>
</evidence>
<dbReference type="Gene3D" id="3.30.70.270">
    <property type="match status" value="2"/>
</dbReference>
<dbReference type="InterPro" id="IPR043128">
    <property type="entry name" value="Rev_trsase/Diguanyl_cyclase"/>
</dbReference>
<evidence type="ECO:0000256" key="10">
    <source>
        <dbReference type="ARBA" id="ARBA00022884"/>
    </source>
</evidence>
<evidence type="ECO:0000256" key="3">
    <source>
        <dbReference type="ARBA" id="ARBA00004496"/>
    </source>
</evidence>
<keyword evidence="12" id="KW-0539">Nucleus</keyword>
<evidence type="ECO:0000313" key="17">
    <source>
        <dbReference type="Proteomes" id="UP000195871"/>
    </source>
</evidence>
<dbReference type="GO" id="GO:0005737">
    <property type="term" value="C:cytoplasm"/>
    <property type="evidence" value="ECO:0007669"/>
    <property type="project" value="UniProtKB-SubCell"/>
</dbReference>
<dbReference type="PANTHER" id="PTHR37984">
    <property type="entry name" value="PROTEIN CBG26694"/>
    <property type="match status" value="1"/>
</dbReference>
<evidence type="ECO:0000313" key="16">
    <source>
        <dbReference type="EMBL" id="OUT21671.1"/>
    </source>
</evidence>
<evidence type="ECO:0000256" key="13">
    <source>
        <dbReference type="ARBA" id="ARBA00025590"/>
    </source>
</evidence>
<dbReference type="Gene3D" id="3.10.10.10">
    <property type="entry name" value="HIV Type 1 Reverse Transcriptase, subunit A, domain 1"/>
    <property type="match status" value="1"/>
</dbReference>
<dbReference type="GO" id="GO:0004523">
    <property type="term" value="F:RNA-DNA hybrid ribonuclease activity"/>
    <property type="evidence" value="ECO:0007669"/>
    <property type="project" value="UniProtKB-EC"/>
</dbReference>
<dbReference type="InterPro" id="IPR041373">
    <property type="entry name" value="RT_RNaseH"/>
</dbReference>
<accession>A0A1Z8JM55</accession>
<keyword evidence="4" id="KW-0963">Cytoplasm</keyword>
<dbReference type="InterPro" id="IPR050951">
    <property type="entry name" value="Retrovirus_Pol_polyprotein"/>
</dbReference>
<evidence type="ECO:0000256" key="8">
    <source>
        <dbReference type="ARBA" id="ARBA00022759"/>
    </source>
</evidence>
<dbReference type="PROSITE" id="PS50994">
    <property type="entry name" value="INTEGRASE"/>
    <property type="match status" value="1"/>
</dbReference>
<comment type="function">
    <text evidence="14">Integrase (IN) targets the VLP to the nucleus, where a subparticle preintegration complex (PIC) containing at least integrase and the newly synthesized dsDNA copy of the retrotransposon must transit the nuclear membrane. Once in the nucleus, integrase performs the integration of the dsDNA into the host genome.</text>
</comment>